<sequence>MVWFETILVALTALTGFIWLLDKLFLAKRRAAAAGPLDEVKEPVAVDYSKAFFPILVLVLGLRSFVAEPFRIPSSSMMPTLLIGDFILVNKFSYGLRWPITNKKFLANGAPERGDVVVFRPPHHPRQDWIKRVIGLPGDTVGYHDNKLTVNGREVPYRMEGVYQGLGQGAEMTGASRLTEGLPGRPHFVLRRDDTPLPYQGEGDWTVPEGHYFVMGDNRNNSEDSRFWETHFLPESNLRGKAMIVWMNFDRQADHWVDTSRIGKRIP</sequence>
<evidence type="ECO:0000259" key="10">
    <source>
        <dbReference type="Pfam" id="PF10502"/>
    </source>
</evidence>
<keyword evidence="6 8" id="KW-0378">Hydrolase</keyword>
<feature type="domain" description="Peptidase S26" evidence="10">
    <location>
        <begin position="47"/>
        <end position="246"/>
    </location>
</feature>
<dbReference type="GO" id="GO:0009003">
    <property type="term" value="F:signal peptidase activity"/>
    <property type="evidence" value="ECO:0007669"/>
    <property type="project" value="UniProtKB-EC"/>
</dbReference>
<evidence type="ECO:0000256" key="4">
    <source>
        <dbReference type="ARBA" id="ARBA00019232"/>
    </source>
</evidence>
<proteinExistence type="inferred from homology"/>
<dbReference type="GO" id="GO:0016020">
    <property type="term" value="C:membrane"/>
    <property type="evidence" value="ECO:0007669"/>
    <property type="project" value="UniProtKB-SubCell"/>
</dbReference>
<dbReference type="EC" id="3.4.21.89" evidence="3 8"/>
<evidence type="ECO:0000313" key="11">
    <source>
        <dbReference type="EMBL" id="QNN71638.1"/>
    </source>
</evidence>
<comment type="subcellular location">
    <subcellularLocation>
        <location evidence="9">Membrane</location>
        <topology evidence="9">Multi-pass membrane protein</topology>
    </subcellularLocation>
</comment>
<dbReference type="InterPro" id="IPR036286">
    <property type="entry name" value="LexA/Signal_pep-like_sf"/>
</dbReference>
<dbReference type="PANTHER" id="PTHR43390:SF1">
    <property type="entry name" value="CHLOROPLAST PROCESSING PEPTIDASE"/>
    <property type="match status" value="1"/>
</dbReference>
<dbReference type="PRINTS" id="PR00727">
    <property type="entry name" value="LEADERPTASE"/>
</dbReference>
<dbReference type="NCBIfam" id="TIGR02227">
    <property type="entry name" value="sigpep_I_bact"/>
    <property type="match status" value="1"/>
</dbReference>
<evidence type="ECO:0000256" key="8">
    <source>
        <dbReference type="RuleBase" id="RU003993"/>
    </source>
</evidence>
<organism evidence="11 12">
    <name type="scientific">Thermomonas carbonis</name>
    <dbReference type="NCBI Taxonomy" id="1463158"/>
    <lineage>
        <taxon>Bacteria</taxon>
        <taxon>Pseudomonadati</taxon>
        <taxon>Pseudomonadota</taxon>
        <taxon>Gammaproteobacteria</taxon>
        <taxon>Lysobacterales</taxon>
        <taxon>Lysobacteraceae</taxon>
        <taxon>Thermomonas</taxon>
    </lineage>
</organism>
<dbReference type="Pfam" id="PF10502">
    <property type="entry name" value="Peptidase_S26"/>
    <property type="match status" value="1"/>
</dbReference>
<dbReference type="GO" id="GO:0006465">
    <property type="term" value="P:signal peptide processing"/>
    <property type="evidence" value="ECO:0007669"/>
    <property type="project" value="InterPro"/>
</dbReference>
<name>A0A7G9SUW3_9GAMM</name>
<dbReference type="GO" id="GO:0004252">
    <property type="term" value="F:serine-type endopeptidase activity"/>
    <property type="evidence" value="ECO:0007669"/>
    <property type="project" value="InterPro"/>
</dbReference>
<dbReference type="PANTHER" id="PTHR43390">
    <property type="entry name" value="SIGNAL PEPTIDASE I"/>
    <property type="match status" value="1"/>
</dbReference>
<feature type="active site" evidence="7">
    <location>
        <position position="131"/>
    </location>
</feature>
<dbReference type="Proteomes" id="UP000515804">
    <property type="component" value="Chromosome"/>
</dbReference>
<dbReference type="PROSITE" id="PS00760">
    <property type="entry name" value="SPASE_I_2"/>
    <property type="match status" value="1"/>
</dbReference>
<dbReference type="EMBL" id="CP060719">
    <property type="protein sequence ID" value="QNN71638.1"/>
    <property type="molecule type" value="Genomic_DNA"/>
</dbReference>
<evidence type="ECO:0000256" key="6">
    <source>
        <dbReference type="ARBA" id="ARBA00022801"/>
    </source>
</evidence>
<feature type="active site" evidence="7">
    <location>
        <position position="76"/>
    </location>
</feature>
<keyword evidence="5 8" id="KW-0645">Protease</keyword>
<evidence type="ECO:0000256" key="3">
    <source>
        <dbReference type="ARBA" id="ARBA00013208"/>
    </source>
</evidence>
<dbReference type="InterPro" id="IPR019533">
    <property type="entry name" value="Peptidase_S26"/>
</dbReference>
<dbReference type="PROSITE" id="PS00761">
    <property type="entry name" value="SPASE_I_3"/>
    <property type="match status" value="1"/>
</dbReference>
<keyword evidence="12" id="KW-1185">Reference proteome</keyword>
<evidence type="ECO:0000256" key="5">
    <source>
        <dbReference type="ARBA" id="ARBA00022670"/>
    </source>
</evidence>
<evidence type="ECO:0000313" key="12">
    <source>
        <dbReference type="Proteomes" id="UP000515804"/>
    </source>
</evidence>
<evidence type="ECO:0000256" key="1">
    <source>
        <dbReference type="ARBA" id="ARBA00000677"/>
    </source>
</evidence>
<protein>
    <recommendedName>
        <fullName evidence="4 8">Signal peptidase I</fullName>
        <ecNumber evidence="3 8">3.4.21.89</ecNumber>
    </recommendedName>
</protein>
<gene>
    <name evidence="11" type="primary">lepB</name>
    <name evidence="11" type="ORF">H9L16_10780</name>
</gene>
<dbReference type="Gene3D" id="2.10.109.10">
    <property type="entry name" value="Umud Fragment, subunit A"/>
    <property type="match status" value="1"/>
</dbReference>
<dbReference type="InterPro" id="IPR019757">
    <property type="entry name" value="Pept_S26A_signal_pept_1_Lys-AS"/>
</dbReference>
<reference evidence="11 12" key="1">
    <citation type="submission" date="2020-08" db="EMBL/GenBank/DDBJ databases">
        <title>Genome sequence of Thermomonas carbonis KCTC 42013T.</title>
        <authorList>
            <person name="Hyun D.-W."/>
            <person name="Bae J.-W."/>
        </authorList>
    </citation>
    <scope>NUCLEOTIDE SEQUENCE [LARGE SCALE GENOMIC DNA]</scope>
    <source>
        <strain evidence="11 12">KCTC 42013</strain>
    </source>
</reference>
<evidence type="ECO:0000256" key="9">
    <source>
        <dbReference type="RuleBase" id="RU362042"/>
    </source>
</evidence>
<evidence type="ECO:0000256" key="7">
    <source>
        <dbReference type="PIRSR" id="PIRSR600223-1"/>
    </source>
</evidence>
<dbReference type="SUPFAM" id="SSF51306">
    <property type="entry name" value="LexA/Signal peptidase"/>
    <property type="match status" value="1"/>
</dbReference>
<comment type="catalytic activity">
    <reaction evidence="1 8">
        <text>Cleavage of hydrophobic, N-terminal signal or leader sequences from secreted and periplasmic proteins.</text>
        <dbReference type="EC" id="3.4.21.89"/>
    </reaction>
</comment>
<dbReference type="InterPro" id="IPR000223">
    <property type="entry name" value="Pept_S26A_signal_pept_1"/>
</dbReference>
<dbReference type="InterPro" id="IPR019758">
    <property type="entry name" value="Pept_S26A_signal_pept_1_CS"/>
</dbReference>
<dbReference type="KEGG" id="tcn:H9L16_10780"/>
<dbReference type="CDD" id="cd06530">
    <property type="entry name" value="S26_SPase_I"/>
    <property type="match status" value="1"/>
</dbReference>
<accession>A0A7G9SUW3</accession>
<dbReference type="AlphaFoldDB" id="A0A7G9SUW3"/>
<evidence type="ECO:0000256" key="2">
    <source>
        <dbReference type="ARBA" id="ARBA00009370"/>
    </source>
</evidence>
<dbReference type="InterPro" id="IPR019756">
    <property type="entry name" value="Pept_S26A_signal_pept_1_Ser-AS"/>
</dbReference>
<dbReference type="RefSeq" id="WP_187554152.1">
    <property type="nucleotide sequence ID" value="NZ_BMZL01000002.1"/>
</dbReference>
<comment type="similarity">
    <text evidence="2 9">Belongs to the peptidase S26 family.</text>
</comment>
<dbReference type="PROSITE" id="PS00501">
    <property type="entry name" value="SPASE_I_1"/>
    <property type="match status" value="1"/>
</dbReference>